<comment type="caution">
    <text evidence="2">The sequence shown here is derived from an EMBL/GenBank/DDBJ whole genome shotgun (WGS) entry which is preliminary data.</text>
</comment>
<evidence type="ECO:0000313" key="3">
    <source>
        <dbReference type="Proteomes" id="UP000886876"/>
    </source>
</evidence>
<name>A0A9D1K8Q1_9FIRM</name>
<reference evidence="2" key="2">
    <citation type="journal article" date="2021" name="PeerJ">
        <title>Extensive microbial diversity within the chicken gut microbiome revealed by metagenomics and culture.</title>
        <authorList>
            <person name="Gilroy R."/>
            <person name="Ravi A."/>
            <person name="Getino M."/>
            <person name="Pursley I."/>
            <person name="Horton D.L."/>
            <person name="Alikhan N.F."/>
            <person name="Baker D."/>
            <person name="Gharbi K."/>
            <person name="Hall N."/>
            <person name="Watson M."/>
            <person name="Adriaenssens E.M."/>
            <person name="Foster-Nyarko E."/>
            <person name="Jarju S."/>
            <person name="Secka A."/>
            <person name="Antonio M."/>
            <person name="Oren A."/>
            <person name="Chaudhuri R.R."/>
            <person name="La Ragione R."/>
            <person name="Hildebrand F."/>
            <person name="Pallen M.J."/>
        </authorList>
    </citation>
    <scope>NUCLEOTIDE SEQUENCE</scope>
    <source>
        <strain evidence="2">ChiHecec3B27-6122</strain>
    </source>
</reference>
<sequence length="120" mass="13689">MERTELRVDPTAPPSGDIDEMSGRVPELKAQWSVLLSGAAERRDELLVLPPYALSPKPSKNFQVLGMLFKTIQAHQRQNEYPRTVALTCLSDDDATMYRQVYNFYIPNTKAERMNSGLWD</sequence>
<feature type="region of interest" description="Disordered" evidence="1">
    <location>
        <begin position="1"/>
        <end position="22"/>
    </location>
</feature>
<evidence type="ECO:0000313" key="2">
    <source>
        <dbReference type="EMBL" id="HIS96432.1"/>
    </source>
</evidence>
<organism evidence="2 3">
    <name type="scientific">Candidatus Scatomorpha pullistercoris</name>
    <dbReference type="NCBI Taxonomy" id="2840929"/>
    <lineage>
        <taxon>Bacteria</taxon>
        <taxon>Bacillati</taxon>
        <taxon>Bacillota</taxon>
        <taxon>Clostridia</taxon>
        <taxon>Eubacteriales</taxon>
        <taxon>Candidatus Scatomorpha</taxon>
    </lineage>
</organism>
<dbReference type="Proteomes" id="UP000886876">
    <property type="component" value="Unassembled WGS sequence"/>
</dbReference>
<proteinExistence type="predicted"/>
<protein>
    <submittedName>
        <fullName evidence="2">Uncharacterized protein</fullName>
    </submittedName>
</protein>
<dbReference type="EMBL" id="DVJS01000011">
    <property type="protein sequence ID" value="HIS96432.1"/>
    <property type="molecule type" value="Genomic_DNA"/>
</dbReference>
<accession>A0A9D1K8Q1</accession>
<dbReference type="AlphaFoldDB" id="A0A9D1K8Q1"/>
<evidence type="ECO:0000256" key="1">
    <source>
        <dbReference type="SAM" id="MobiDB-lite"/>
    </source>
</evidence>
<gene>
    <name evidence="2" type="ORF">IAD42_00485</name>
</gene>
<reference evidence="2" key="1">
    <citation type="submission" date="2020-10" db="EMBL/GenBank/DDBJ databases">
        <authorList>
            <person name="Gilroy R."/>
        </authorList>
    </citation>
    <scope>NUCLEOTIDE SEQUENCE</scope>
    <source>
        <strain evidence="2">ChiHecec3B27-6122</strain>
    </source>
</reference>